<proteinExistence type="predicted"/>
<comment type="caution">
    <text evidence="1">The sequence shown here is derived from an EMBL/GenBank/DDBJ whole genome shotgun (WGS) entry which is preliminary data.</text>
</comment>
<dbReference type="RefSeq" id="XP_021871535.1">
    <property type="nucleotide sequence ID" value="XM_022015466.1"/>
</dbReference>
<keyword evidence="2" id="KW-1185">Reference proteome</keyword>
<evidence type="ECO:0000313" key="1">
    <source>
        <dbReference type="EMBL" id="ORX37548.1"/>
    </source>
</evidence>
<evidence type="ECO:0000313" key="2">
    <source>
        <dbReference type="Proteomes" id="UP000193218"/>
    </source>
</evidence>
<dbReference type="Proteomes" id="UP000193218">
    <property type="component" value="Unassembled WGS sequence"/>
</dbReference>
<dbReference type="EMBL" id="NBSH01000005">
    <property type="protein sequence ID" value="ORX37548.1"/>
    <property type="molecule type" value="Genomic_DNA"/>
</dbReference>
<sequence length="155" mass="17142">MITNRSEMETQYSQHVRQGVPEGTARLACRTRFQYCGNRTDPHHLPTCPTWSECLTFCNAHKCEDQCRVSIAIAEHSADWTDEDPQLSDWDVIGSLHQGSVENDTNTTAAEAAEAGRIEEAADKILNMSLGNLALECRPLGPADVHSDLATEDEL</sequence>
<feature type="non-terminal residue" evidence="1">
    <location>
        <position position="155"/>
    </location>
</feature>
<accession>A0A1Y1UHL8</accession>
<dbReference type="GeneID" id="33557275"/>
<name>A0A1Y1UHL8_9TREE</name>
<reference evidence="1 2" key="1">
    <citation type="submission" date="2017-03" db="EMBL/GenBank/DDBJ databases">
        <title>Widespread Adenine N6-methylation of Active Genes in Fungi.</title>
        <authorList>
            <consortium name="DOE Joint Genome Institute"/>
            <person name="Mondo S.J."/>
            <person name="Dannebaum R.O."/>
            <person name="Kuo R.C."/>
            <person name="Louie K.B."/>
            <person name="Bewick A.J."/>
            <person name="Labutti K."/>
            <person name="Haridas S."/>
            <person name="Kuo A."/>
            <person name="Salamov A."/>
            <person name="Ahrendt S.R."/>
            <person name="Lau R."/>
            <person name="Bowen B.P."/>
            <person name="Lipzen A."/>
            <person name="Sullivan W."/>
            <person name="Andreopoulos W.B."/>
            <person name="Clum A."/>
            <person name="Lindquist E."/>
            <person name="Daum C."/>
            <person name="Northen T.R."/>
            <person name="Ramamoorthy G."/>
            <person name="Schmitz R.J."/>
            <person name="Gryganskyi A."/>
            <person name="Culley D."/>
            <person name="Magnuson J."/>
            <person name="James T.Y."/>
            <person name="O'Malley M.A."/>
            <person name="Stajich J.E."/>
            <person name="Spatafora J.W."/>
            <person name="Visel A."/>
            <person name="Grigoriev I.V."/>
        </authorList>
    </citation>
    <scope>NUCLEOTIDE SEQUENCE [LARGE SCALE GENOMIC DNA]</scope>
    <source>
        <strain evidence="1 2">NRRL Y-17943</strain>
    </source>
</reference>
<protein>
    <submittedName>
        <fullName evidence="1">Uncharacterized protein</fullName>
    </submittedName>
</protein>
<organism evidence="1 2">
    <name type="scientific">Kockovaella imperatae</name>
    <dbReference type="NCBI Taxonomy" id="4999"/>
    <lineage>
        <taxon>Eukaryota</taxon>
        <taxon>Fungi</taxon>
        <taxon>Dikarya</taxon>
        <taxon>Basidiomycota</taxon>
        <taxon>Agaricomycotina</taxon>
        <taxon>Tremellomycetes</taxon>
        <taxon>Tremellales</taxon>
        <taxon>Cuniculitremaceae</taxon>
        <taxon>Kockovaella</taxon>
    </lineage>
</organism>
<dbReference type="AlphaFoldDB" id="A0A1Y1UHL8"/>
<gene>
    <name evidence="1" type="ORF">BD324DRAFT_622344</name>
</gene>
<dbReference type="InParanoid" id="A0A1Y1UHL8"/>